<evidence type="ECO:0000313" key="1">
    <source>
        <dbReference type="EMBL" id="KAJ8346945.1"/>
    </source>
</evidence>
<dbReference type="Proteomes" id="UP001152622">
    <property type="component" value="Chromosome 11"/>
</dbReference>
<name>A0A9Q1IP67_SYNKA</name>
<organism evidence="1 2">
    <name type="scientific">Synaphobranchus kaupii</name>
    <name type="common">Kaup's arrowtooth eel</name>
    <dbReference type="NCBI Taxonomy" id="118154"/>
    <lineage>
        <taxon>Eukaryota</taxon>
        <taxon>Metazoa</taxon>
        <taxon>Chordata</taxon>
        <taxon>Craniata</taxon>
        <taxon>Vertebrata</taxon>
        <taxon>Euteleostomi</taxon>
        <taxon>Actinopterygii</taxon>
        <taxon>Neopterygii</taxon>
        <taxon>Teleostei</taxon>
        <taxon>Anguilliformes</taxon>
        <taxon>Synaphobranchidae</taxon>
        <taxon>Synaphobranchus</taxon>
    </lineage>
</organism>
<keyword evidence="2" id="KW-1185">Reference proteome</keyword>
<evidence type="ECO:0000313" key="2">
    <source>
        <dbReference type="Proteomes" id="UP001152622"/>
    </source>
</evidence>
<reference evidence="1" key="1">
    <citation type="journal article" date="2023" name="Science">
        <title>Genome structures resolve the early diversification of teleost fishes.</title>
        <authorList>
            <person name="Parey E."/>
            <person name="Louis A."/>
            <person name="Montfort J."/>
            <person name="Bouchez O."/>
            <person name="Roques C."/>
            <person name="Iampietro C."/>
            <person name="Lluch J."/>
            <person name="Castinel A."/>
            <person name="Donnadieu C."/>
            <person name="Desvignes T."/>
            <person name="Floi Bucao C."/>
            <person name="Jouanno E."/>
            <person name="Wen M."/>
            <person name="Mejri S."/>
            <person name="Dirks R."/>
            <person name="Jansen H."/>
            <person name="Henkel C."/>
            <person name="Chen W.J."/>
            <person name="Zahm M."/>
            <person name="Cabau C."/>
            <person name="Klopp C."/>
            <person name="Thompson A.W."/>
            <person name="Robinson-Rechavi M."/>
            <person name="Braasch I."/>
            <person name="Lecointre G."/>
            <person name="Bobe J."/>
            <person name="Postlethwait J.H."/>
            <person name="Berthelot C."/>
            <person name="Roest Crollius H."/>
            <person name="Guiguen Y."/>
        </authorList>
    </citation>
    <scope>NUCLEOTIDE SEQUENCE</scope>
    <source>
        <strain evidence="1">WJC10195</strain>
    </source>
</reference>
<proteinExistence type="predicted"/>
<dbReference type="EMBL" id="JAINUF010000011">
    <property type="protein sequence ID" value="KAJ8346945.1"/>
    <property type="molecule type" value="Genomic_DNA"/>
</dbReference>
<protein>
    <submittedName>
        <fullName evidence="1">Uncharacterized protein</fullName>
    </submittedName>
</protein>
<dbReference type="AlphaFoldDB" id="A0A9Q1IP67"/>
<sequence>MGKCKFNALWLENGNFSPWLKSVQVAQLTVSSNLRLASTSSTNISTFPPTASSGDLRTTFGSTPTLQAEVLWTLHTVAKHQSYNANEGIGSMHDHFRVLTKAAPSLPECVEQLNLRNLVSISMDGPNVNWN</sequence>
<comment type="caution">
    <text evidence="1">The sequence shown here is derived from an EMBL/GenBank/DDBJ whole genome shotgun (WGS) entry which is preliminary data.</text>
</comment>
<accession>A0A9Q1IP67</accession>
<gene>
    <name evidence="1" type="ORF">SKAU_G00283460</name>
</gene>